<evidence type="ECO:0000313" key="2">
    <source>
        <dbReference type="Proteomes" id="UP000827872"/>
    </source>
</evidence>
<evidence type="ECO:0000313" key="1">
    <source>
        <dbReference type="EMBL" id="KAH7994820.1"/>
    </source>
</evidence>
<accession>A0ACB8ER03</accession>
<organism evidence="1 2">
    <name type="scientific">Sphaerodactylus townsendi</name>
    <dbReference type="NCBI Taxonomy" id="933632"/>
    <lineage>
        <taxon>Eukaryota</taxon>
        <taxon>Metazoa</taxon>
        <taxon>Chordata</taxon>
        <taxon>Craniata</taxon>
        <taxon>Vertebrata</taxon>
        <taxon>Euteleostomi</taxon>
        <taxon>Lepidosauria</taxon>
        <taxon>Squamata</taxon>
        <taxon>Bifurcata</taxon>
        <taxon>Gekkota</taxon>
        <taxon>Sphaerodactylidae</taxon>
        <taxon>Sphaerodactylus</taxon>
    </lineage>
</organism>
<keyword evidence="2" id="KW-1185">Reference proteome</keyword>
<proteinExistence type="predicted"/>
<reference evidence="1" key="1">
    <citation type="submission" date="2021-08" db="EMBL/GenBank/DDBJ databases">
        <title>The first chromosome-level gecko genome reveals the dynamic sex chromosomes of Neotropical dwarf geckos (Sphaerodactylidae: Sphaerodactylus).</title>
        <authorList>
            <person name="Pinto B.J."/>
            <person name="Keating S.E."/>
            <person name="Gamble T."/>
        </authorList>
    </citation>
    <scope>NUCLEOTIDE SEQUENCE</scope>
    <source>
        <strain evidence="1">TG3544</strain>
    </source>
</reference>
<dbReference type="Proteomes" id="UP000827872">
    <property type="component" value="Linkage Group LG07"/>
</dbReference>
<comment type="caution">
    <text evidence="1">The sequence shown here is derived from an EMBL/GenBank/DDBJ whole genome shotgun (WGS) entry which is preliminary data.</text>
</comment>
<gene>
    <name evidence="1" type="ORF">K3G42_016765</name>
</gene>
<protein>
    <submittedName>
        <fullName evidence="1">Uncharacterized protein</fullName>
    </submittedName>
</protein>
<sequence length="114" mass="13356">MRANFVEASCKVATAVLERLEERSKDVPSRASLQNLYAVLSTAVHVYQHFKMYDDLMKKQSRKPLFLVPLQRYQELISVLQFQVKNYCIRVCATSILQDAESHYWDDCKAFYEV</sequence>
<name>A0ACB8ER03_9SAUR</name>
<dbReference type="EMBL" id="CM037620">
    <property type="protein sequence ID" value="KAH7994820.1"/>
    <property type="molecule type" value="Genomic_DNA"/>
</dbReference>